<protein>
    <submittedName>
        <fullName evidence="3">YqaA family protein</fullName>
    </submittedName>
</protein>
<name>A0ABW1EMR8_9BACT</name>
<keyword evidence="4" id="KW-1185">Reference proteome</keyword>
<evidence type="ECO:0000256" key="1">
    <source>
        <dbReference type="SAM" id="Phobius"/>
    </source>
</evidence>
<dbReference type="PANTHER" id="PTHR42709:SF11">
    <property type="entry name" value="DEDA FAMILY PROTEIN"/>
    <property type="match status" value="1"/>
</dbReference>
<dbReference type="PANTHER" id="PTHR42709">
    <property type="entry name" value="ALKALINE PHOSPHATASE LIKE PROTEIN"/>
    <property type="match status" value="1"/>
</dbReference>
<organism evidence="3 4">
    <name type="scientific">Acidicapsa dinghuensis</name>
    <dbReference type="NCBI Taxonomy" id="2218256"/>
    <lineage>
        <taxon>Bacteria</taxon>
        <taxon>Pseudomonadati</taxon>
        <taxon>Acidobacteriota</taxon>
        <taxon>Terriglobia</taxon>
        <taxon>Terriglobales</taxon>
        <taxon>Acidobacteriaceae</taxon>
        <taxon>Acidicapsa</taxon>
    </lineage>
</organism>
<gene>
    <name evidence="3" type="ORF">ACFPT7_20485</name>
</gene>
<evidence type="ECO:0000313" key="3">
    <source>
        <dbReference type="EMBL" id="MFC5864698.1"/>
    </source>
</evidence>
<feature type="transmembrane region" description="Helical" evidence="1">
    <location>
        <begin position="126"/>
        <end position="147"/>
    </location>
</feature>
<keyword evidence="1" id="KW-0812">Transmembrane</keyword>
<evidence type="ECO:0000313" key="4">
    <source>
        <dbReference type="Proteomes" id="UP001596091"/>
    </source>
</evidence>
<dbReference type="RefSeq" id="WP_263332717.1">
    <property type="nucleotide sequence ID" value="NZ_JAGSYH010000001.1"/>
</dbReference>
<comment type="caution">
    <text evidence="3">The sequence shown here is derived from an EMBL/GenBank/DDBJ whole genome shotgun (WGS) entry which is preliminary data.</text>
</comment>
<dbReference type="InterPro" id="IPR051311">
    <property type="entry name" value="DedA_domain"/>
</dbReference>
<accession>A0ABW1EMR8</accession>
<dbReference type="EMBL" id="JBHSPH010000010">
    <property type="protein sequence ID" value="MFC5864698.1"/>
    <property type="molecule type" value="Genomic_DNA"/>
</dbReference>
<keyword evidence="1" id="KW-1133">Transmembrane helix</keyword>
<dbReference type="Proteomes" id="UP001596091">
    <property type="component" value="Unassembled WGS sequence"/>
</dbReference>
<keyword evidence="1" id="KW-0472">Membrane</keyword>
<dbReference type="InterPro" id="IPR032816">
    <property type="entry name" value="VTT_dom"/>
</dbReference>
<sequence length="234" mass="25435">MSLWLLQTGAQTAQHAARHAGRHSSPWLRWLVSLGGVGLFAVAIVDSSVIPLPVPGSTDFLLILLVVRRISSGLWVIVYPAVAVVGSLVGGYLTWSAGRKGGEVALERYVPKKYLSKINGWVKKHGAWSVAVSAILPPPIPLTPFLLAAGALKVPRGRFLLAFGVARVMRYGLLAWLGVSFGRHFIHEWNQQTASWSSTILWIYGAVMVLGLAFAVWKMRRGNRTRGHRAGAVA</sequence>
<feature type="domain" description="VTT" evidence="2">
    <location>
        <begin position="72"/>
        <end position="178"/>
    </location>
</feature>
<feature type="transmembrane region" description="Helical" evidence="1">
    <location>
        <begin position="159"/>
        <end position="179"/>
    </location>
</feature>
<feature type="transmembrane region" description="Helical" evidence="1">
    <location>
        <begin position="50"/>
        <end position="67"/>
    </location>
</feature>
<evidence type="ECO:0000259" key="2">
    <source>
        <dbReference type="Pfam" id="PF09335"/>
    </source>
</evidence>
<dbReference type="Pfam" id="PF09335">
    <property type="entry name" value="VTT_dom"/>
    <property type="match status" value="1"/>
</dbReference>
<feature type="transmembrane region" description="Helical" evidence="1">
    <location>
        <begin position="74"/>
        <end position="95"/>
    </location>
</feature>
<feature type="transmembrane region" description="Helical" evidence="1">
    <location>
        <begin position="199"/>
        <end position="217"/>
    </location>
</feature>
<reference evidence="4" key="1">
    <citation type="journal article" date="2019" name="Int. J. Syst. Evol. Microbiol.">
        <title>The Global Catalogue of Microorganisms (GCM) 10K type strain sequencing project: providing services to taxonomists for standard genome sequencing and annotation.</title>
        <authorList>
            <consortium name="The Broad Institute Genomics Platform"/>
            <consortium name="The Broad Institute Genome Sequencing Center for Infectious Disease"/>
            <person name="Wu L."/>
            <person name="Ma J."/>
        </authorList>
    </citation>
    <scope>NUCLEOTIDE SEQUENCE [LARGE SCALE GENOMIC DNA]</scope>
    <source>
        <strain evidence="4">JCM 4087</strain>
    </source>
</reference>
<feature type="transmembrane region" description="Helical" evidence="1">
    <location>
        <begin position="27"/>
        <end position="44"/>
    </location>
</feature>
<proteinExistence type="predicted"/>